<protein>
    <submittedName>
        <fullName evidence="1">Uncharacterized protein</fullName>
    </submittedName>
</protein>
<sequence length="537" mass="57703">MARYSDSVTAIFTPDPTCFASSNLWLPEATYGCGTYYPPFEPRPTQAVKLSGCDFPRLGPPPAVTKDALHSACYQYNIYSTGNTAYSDCPVGMTGAATDTRKWVDGVTIVETTCCPTAYDFKAPDGNPTAFPFVVGGTTYPGTFGTADQCKATSIRALSDQVVTVTLSASPLATTEVAWDYEQGFIAAEPARIAQYLYPDEEADTTSTCFGYRCPQSRPSPSRTRLVPTTPPTSAPTKSYIPPPSHVVTQFTPAPSCISDSNFWIVSASCYLPDDISLASPPWLQCTYTAAGDPDPSNTACYQPGPSTVVSGTPAFYSACPVGYTTASETTIRPYGLPSYDDDKSTTYDVYATSKACCPSAFGDGISFSHTEVATTQTRGQNVFIYVVPWCVASSVSQLRDHTVTMGLYSDARVWDKKKRQGAEYGTTTAVWDVNHDLLYAHAQRVQWTVFHGTYTCYENCNDYFTYSYHNTDPNYTPPPTTALTSTEGPEASTEGLETSTSIGAAAAVVRGDGQAGRLSVVMVIVTVVQVVVGALV</sequence>
<reference evidence="1 2" key="1">
    <citation type="journal article" date="2021" name="Nat. Commun.">
        <title>Genetic determinants of endophytism in the Arabidopsis root mycobiome.</title>
        <authorList>
            <person name="Mesny F."/>
            <person name="Miyauchi S."/>
            <person name="Thiergart T."/>
            <person name="Pickel B."/>
            <person name="Atanasova L."/>
            <person name="Karlsson M."/>
            <person name="Huettel B."/>
            <person name="Barry K.W."/>
            <person name="Haridas S."/>
            <person name="Chen C."/>
            <person name="Bauer D."/>
            <person name="Andreopoulos W."/>
            <person name="Pangilinan J."/>
            <person name="LaButti K."/>
            <person name="Riley R."/>
            <person name="Lipzen A."/>
            <person name="Clum A."/>
            <person name="Drula E."/>
            <person name="Henrissat B."/>
            <person name="Kohler A."/>
            <person name="Grigoriev I.V."/>
            <person name="Martin F.M."/>
            <person name="Hacquard S."/>
        </authorList>
    </citation>
    <scope>NUCLEOTIDE SEQUENCE [LARGE SCALE GENOMIC DNA]</scope>
    <source>
        <strain evidence="1 2">MPI-SDFR-AT-0079</strain>
    </source>
</reference>
<organism evidence="1 2">
    <name type="scientific">Chaetomium tenue</name>
    <dbReference type="NCBI Taxonomy" id="1854479"/>
    <lineage>
        <taxon>Eukaryota</taxon>
        <taxon>Fungi</taxon>
        <taxon>Dikarya</taxon>
        <taxon>Ascomycota</taxon>
        <taxon>Pezizomycotina</taxon>
        <taxon>Sordariomycetes</taxon>
        <taxon>Sordariomycetidae</taxon>
        <taxon>Sordariales</taxon>
        <taxon>Chaetomiaceae</taxon>
        <taxon>Chaetomium</taxon>
    </lineage>
</organism>
<keyword evidence="2" id="KW-1185">Reference proteome</keyword>
<dbReference type="Proteomes" id="UP000724584">
    <property type="component" value="Unassembled WGS sequence"/>
</dbReference>
<proteinExistence type="predicted"/>
<accession>A0ACB7P2R1</accession>
<evidence type="ECO:0000313" key="2">
    <source>
        <dbReference type="Proteomes" id="UP000724584"/>
    </source>
</evidence>
<comment type="caution">
    <text evidence="1">The sequence shown here is derived from an EMBL/GenBank/DDBJ whole genome shotgun (WGS) entry which is preliminary data.</text>
</comment>
<dbReference type="EMBL" id="JAGIZQ010000005">
    <property type="protein sequence ID" value="KAH6628212.1"/>
    <property type="molecule type" value="Genomic_DNA"/>
</dbReference>
<gene>
    <name evidence="1" type="ORF">F5144DRAFT_299499</name>
</gene>
<evidence type="ECO:0000313" key="1">
    <source>
        <dbReference type="EMBL" id="KAH6628212.1"/>
    </source>
</evidence>
<name>A0ACB7P2R1_9PEZI</name>